<dbReference type="InterPro" id="IPR002196">
    <property type="entry name" value="Glyco_hydro_24"/>
</dbReference>
<reference evidence="4 5" key="1">
    <citation type="journal article" date="2011" name="J. Bacteriol.">
        <title>Genomes and Characterization of Phages Bcep22 and BcepIL02, Founders of a Novel Phage Type in Burkholderia cenocepacia.</title>
        <authorList>
            <person name="Gill J.J."/>
            <person name="Summer E.J."/>
            <person name="Russell W.K."/>
            <person name="Cologna S.M."/>
            <person name="Carlile T.M."/>
            <person name="Fuller A.C."/>
            <person name="Kitsopoulos K."/>
            <person name="Mebane L.M."/>
            <person name="Parkinson B.N."/>
            <person name="Sullivan D."/>
            <person name="Carmody L.A."/>
            <person name="Gonzalez C.F."/>
            <person name="Lipuma J.J."/>
            <person name="Young R."/>
        </authorList>
    </citation>
    <scope>NUCLEOTIDE SEQUENCE [LARGE SCALE GENOMIC DNA]</scope>
</reference>
<protein>
    <recommendedName>
        <fullName evidence="3">Lysozyme</fullName>
        <ecNumber evidence="3">3.2.1.17</ecNumber>
    </recommendedName>
</protein>
<dbReference type="Proteomes" id="UP000001160">
    <property type="component" value="Segment"/>
</dbReference>
<dbReference type="Gene3D" id="1.10.530.40">
    <property type="match status" value="1"/>
</dbReference>
<keyword evidence="5" id="KW-1185">Reference proteome</keyword>
<organism evidence="4 5">
    <name type="scientific">Burkholderia phage Bcep22</name>
    <dbReference type="NCBI Taxonomy" id="2883944"/>
    <lineage>
        <taxon>Viruses</taxon>
        <taxon>Duplodnaviria</taxon>
        <taxon>Heunggongvirae</taxon>
        <taxon>Uroviricota</taxon>
        <taxon>Caudoviricetes</taxon>
        <taxon>Lessievirus</taxon>
        <taxon>Lessievirus bcep22</taxon>
    </lineage>
</organism>
<dbReference type="InterPro" id="IPR023347">
    <property type="entry name" value="Lysozyme_dom_sf"/>
</dbReference>
<dbReference type="GO" id="GO:0016998">
    <property type="term" value="P:cell wall macromolecule catabolic process"/>
    <property type="evidence" value="ECO:0007669"/>
    <property type="project" value="InterPro"/>
</dbReference>
<dbReference type="SUPFAM" id="SSF53955">
    <property type="entry name" value="Lysozyme-like"/>
    <property type="match status" value="1"/>
</dbReference>
<evidence type="ECO:0000313" key="4">
    <source>
        <dbReference type="EMBL" id="AAQ55011.2"/>
    </source>
</evidence>
<evidence type="ECO:0000256" key="1">
    <source>
        <dbReference type="ARBA" id="ARBA00022529"/>
    </source>
</evidence>
<dbReference type="PANTHER" id="PTHR38107:SF3">
    <property type="entry name" value="LYSOZYME RRRD-RELATED"/>
    <property type="match status" value="1"/>
</dbReference>
<dbReference type="Pfam" id="PF00959">
    <property type="entry name" value="Phage_lysozyme"/>
    <property type="match status" value="1"/>
</dbReference>
<dbReference type="InterPro" id="IPR051018">
    <property type="entry name" value="Bacteriophage_GH24"/>
</dbReference>
<dbReference type="GO" id="GO:0042742">
    <property type="term" value="P:defense response to bacterium"/>
    <property type="evidence" value="ECO:0007669"/>
    <property type="project" value="UniProtKB-KW"/>
</dbReference>
<dbReference type="PANTHER" id="PTHR38107">
    <property type="match status" value="1"/>
</dbReference>
<name>Q6V7L5_9CAUD</name>
<dbReference type="KEGG" id="vg:5696435"/>
<comment type="catalytic activity">
    <reaction evidence="3">
        <text>Hydrolysis of (1-&gt;4)-beta-linkages between N-acetylmuramic acid and N-acetyl-D-glucosamine residues in a peptidoglycan and between N-acetyl-D-glucosamine residues in chitodextrins.</text>
        <dbReference type="EC" id="3.2.1.17"/>
    </reaction>
</comment>
<dbReference type="EMBL" id="AY349011">
    <property type="protein sequence ID" value="AAQ55011.2"/>
    <property type="molecule type" value="Genomic_DNA"/>
</dbReference>
<sequence>MGNRARTLIGALAVSAAAFGTWVASEGFAPKAEIPTKGDVPTIGHGSTRYEDGTPVKMGDTITRQRADELARNLMAKDERDLRASLPADTRLYQAEYDVYLDFVGQYGIGNWRKSSMRRHVIAGEYAAACKALLNYRFAAGYDCSTLVNGKPNKRCWGVWVRQKQRYDTCMGAQ</sequence>
<keyword evidence="2 3" id="KW-0081">Bacteriolytic enzyme</keyword>
<dbReference type="GeneID" id="5696435"/>
<keyword evidence="1 3" id="KW-0929">Antimicrobial</keyword>
<keyword evidence="3" id="KW-0378">Hydrolase</keyword>
<proteinExistence type="inferred from homology"/>
<dbReference type="GO" id="GO:0031640">
    <property type="term" value="P:killing of cells of another organism"/>
    <property type="evidence" value="ECO:0007669"/>
    <property type="project" value="UniProtKB-KW"/>
</dbReference>
<dbReference type="GO" id="GO:0009253">
    <property type="term" value="P:peptidoglycan catabolic process"/>
    <property type="evidence" value="ECO:0007669"/>
    <property type="project" value="InterPro"/>
</dbReference>
<accession>Q6V7L5</accession>
<dbReference type="CAZy" id="GH24">
    <property type="family name" value="Glycoside Hydrolase Family 24"/>
</dbReference>
<evidence type="ECO:0000313" key="5">
    <source>
        <dbReference type="Proteomes" id="UP000001160"/>
    </source>
</evidence>
<comment type="similarity">
    <text evidence="3">Belongs to the glycosyl hydrolase 24 family.</text>
</comment>
<dbReference type="InterPro" id="IPR023346">
    <property type="entry name" value="Lysozyme-like_dom_sf"/>
</dbReference>
<evidence type="ECO:0000256" key="3">
    <source>
        <dbReference type="RuleBase" id="RU003788"/>
    </source>
</evidence>
<gene>
    <name evidence="4" type="ORF">Bcep22_gp79</name>
</gene>
<keyword evidence="3" id="KW-0326">Glycosidase</keyword>
<dbReference type="RefSeq" id="NP_944307.2">
    <property type="nucleotide sequence ID" value="NC_005262.3"/>
</dbReference>
<evidence type="ECO:0000256" key="2">
    <source>
        <dbReference type="ARBA" id="ARBA00022638"/>
    </source>
</evidence>
<dbReference type="EC" id="3.2.1.17" evidence="3"/>
<dbReference type="GO" id="GO:0003796">
    <property type="term" value="F:lysozyme activity"/>
    <property type="evidence" value="ECO:0007669"/>
    <property type="project" value="UniProtKB-EC"/>
</dbReference>